<name>A0AAD8K9R6_TARER</name>
<accession>A0AAD8K9R6</accession>
<proteinExistence type="predicted"/>
<dbReference type="AlphaFoldDB" id="A0AAD8K9R6"/>
<keyword evidence="1" id="KW-0732">Signal</keyword>
<dbReference type="EMBL" id="JAUHHV010000007">
    <property type="protein sequence ID" value="KAK1416712.1"/>
    <property type="molecule type" value="Genomic_DNA"/>
</dbReference>
<comment type="caution">
    <text evidence="2">The sequence shown here is derived from an EMBL/GenBank/DDBJ whole genome shotgun (WGS) entry which is preliminary data.</text>
</comment>
<evidence type="ECO:0000313" key="3">
    <source>
        <dbReference type="Proteomes" id="UP001229421"/>
    </source>
</evidence>
<protein>
    <submittedName>
        <fullName evidence="2">Uncharacterized protein</fullName>
    </submittedName>
</protein>
<organism evidence="2 3">
    <name type="scientific">Tagetes erecta</name>
    <name type="common">African marigold</name>
    <dbReference type="NCBI Taxonomy" id="13708"/>
    <lineage>
        <taxon>Eukaryota</taxon>
        <taxon>Viridiplantae</taxon>
        <taxon>Streptophyta</taxon>
        <taxon>Embryophyta</taxon>
        <taxon>Tracheophyta</taxon>
        <taxon>Spermatophyta</taxon>
        <taxon>Magnoliopsida</taxon>
        <taxon>eudicotyledons</taxon>
        <taxon>Gunneridae</taxon>
        <taxon>Pentapetalae</taxon>
        <taxon>asterids</taxon>
        <taxon>campanulids</taxon>
        <taxon>Asterales</taxon>
        <taxon>Asteraceae</taxon>
        <taxon>Asteroideae</taxon>
        <taxon>Heliantheae alliance</taxon>
        <taxon>Tageteae</taxon>
        <taxon>Tagetes</taxon>
    </lineage>
</organism>
<sequence length="78" mass="8674">MANVTTLITLVLLCTSGSLLICASSTNEALDMQLREDTRSILDKHGFDQPLLKYYWRRAMLANVPQRLAPGGPDGHHH</sequence>
<feature type="chain" id="PRO_5042108141" evidence="1">
    <location>
        <begin position="26"/>
        <end position="78"/>
    </location>
</feature>
<reference evidence="2" key="1">
    <citation type="journal article" date="2023" name="bioRxiv">
        <title>Improved chromosome-level genome assembly for marigold (Tagetes erecta).</title>
        <authorList>
            <person name="Jiang F."/>
            <person name="Yuan L."/>
            <person name="Wang S."/>
            <person name="Wang H."/>
            <person name="Xu D."/>
            <person name="Wang A."/>
            <person name="Fan W."/>
        </authorList>
    </citation>
    <scope>NUCLEOTIDE SEQUENCE</scope>
    <source>
        <strain evidence="2">WSJ</strain>
        <tissue evidence="2">Leaf</tissue>
    </source>
</reference>
<feature type="signal peptide" evidence="1">
    <location>
        <begin position="1"/>
        <end position="25"/>
    </location>
</feature>
<gene>
    <name evidence="2" type="ORF">QVD17_25828</name>
</gene>
<dbReference type="Proteomes" id="UP001229421">
    <property type="component" value="Unassembled WGS sequence"/>
</dbReference>
<evidence type="ECO:0000313" key="2">
    <source>
        <dbReference type="EMBL" id="KAK1416712.1"/>
    </source>
</evidence>
<keyword evidence="3" id="KW-1185">Reference proteome</keyword>
<evidence type="ECO:0000256" key="1">
    <source>
        <dbReference type="SAM" id="SignalP"/>
    </source>
</evidence>